<sequence length="119" mass="12110">MIVQEVVDLLQAEVVAGIGKCDNEISGGYASDLLSYVMGQGKNGNVWVTMQGHQNIVAIASLLGLSAIVVAGDVKPETETISKAESEGIPLLITTLSVFAVSGLLYGKGVSGADASVCG</sequence>
<evidence type="ECO:0000313" key="1">
    <source>
        <dbReference type="EMBL" id="AJQ29380.1"/>
    </source>
</evidence>
<proteinExistence type="predicted"/>
<dbReference type="AlphaFoldDB" id="I9DLZ8"/>
<dbReference type="Proteomes" id="UP000005361">
    <property type="component" value="Chromosome"/>
</dbReference>
<dbReference type="OrthoDB" id="9800356at2"/>
<dbReference type="Gene3D" id="3.40.1390.20">
    <property type="entry name" value="HprK N-terminal domain-like"/>
    <property type="match status" value="1"/>
</dbReference>
<dbReference type="HOGENOM" id="CLU_140224_1_0_9"/>
<reference evidence="1 2" key="1">
    <citation type="journal article" date="2015" name="Genome Announc.">
        <title>Complete Genome Sequence of Pelosinus fermentans JBW45, a Member of a Remarkably Competitive Group of Negativicutes in the Firmicutes Phylum.</title>
        <authorList>
            <person name="De Leon K.B."/>
            <person name="Utturkar S.M."/>
            <person name="Camilleri L.B."/>
            <person name="Elias D.A."/>
            <person name="Arkin A.P."/>
            <person name="Fields M.W."/>
            <person name="Brown S.D."/>
            <person name="Wall J.D."/>
        </authorList>
    </citation>
    <scope>NUCLEOTIDE SEQUENCE [LARGE SCALE GENOMIC DNA]</scope>
    <source>
        <strain evidence="1 2">JBW45</strain>
    </source>
</reference>
<reference evidence="2" key="2">
    <citation type="submission" date="2015-02" db="EMBL/GenBank/DDBJ databases">
        <title>Complete Genome Sequence of Pelosinus fermentans JBW45.</title>
        <authorList>
            <person name="De Leon K.B."/>
            <person name="Utturkar S.M."/>
            <person name="Camilleri L.B."/>
            <person name="Arkin A.P."/>
            <person name="Fields M.W."/>
            <person name="Brown S.D."/>
            <person name="Wall J.D."/>
        </authorList>
    </citation>
    <scope>NUCLEOTIDE SEQUENCE [LARGE SCALE GENOMIC DNA]</scope>
    <source>
        <strain evidence="2">JBW45</strain>
    </source>
</reference>
<dbReference type="KEGG" id="pft:JBW_04043"/>
<protein>
    <submittedName>
        <fullName evidence="1">DRTGG domain protein</fullName>
    </submittedName>
</protein>
<evidence type="ECO:0000313" key="2">
    <source>
        <dbReference type="Proteomes" id="UP000005361"/>
    </source>
</evidence>
<dbReference type="SUPFAM" id="SSF75138">
    <property type="entry name" value="HprK N-terminal domain-like"/>
    <property type="match status" value="1"/>
</dbReference>
<name>I9DLZ8_9FIRM</name>
<gene>
    <name evidence="1" type="ORF">JBW_04043</name>
</gene>
<dbReference type="EMBL" id="CP010978">
    <property type="protein sequence ID" value="AJQ29380.1"/>
    <property type="molecule type" value="Genomic_DNA"/>
</dbReference>
<dbReference type="RefSeq" id="WP_007953241.1">
    <property type="nucleotide sequence ID" value="NZ_CP010978.1"/>
</dbReference>
<dbReference type="STRING" id="1192197.JBW_04043"/>
<dbReference type="InterPro" id="IPR028979">
    <property type="entry name" value="Ser_kin/Pase_Hpr-like_N_sf"/>
</dbReference>
<organism evidence="1 2">
    <name type="scientific">Pelosinus fermentans JBW45</name>
    <dbReference type="NCBI Taxonomy" id="1192197"/>
    <lineage>
        <taxon>Bacteria</taxon>
        <taxon>Bacillati</taxon>
        <taxon>Bacillota</taxon>
        <taxon>Negativicutes</taxon>
        <taxon>Selenomonadales</taxon>
        <taxon>Sporomusaceae</taxon>
        <taxon>Pelosinus</taxon>
    </lineage>
</organism>
<accession>I9DLZ8</accession>